<evidence type="ECO:0000259" key="23">
    <source>
        <dbReference type="Pfam" id="PF05524"/>
    </source>
</evidence>
<dbReference type="Pfam" id="PF05524">
    <property type="entry name" value="PEP-utilisers_N"/>
    <property type="match status" value="1"/>
</dbReference>
<dbReference type="SUPFAM" id="SSF51621">
    <property type="entry name" value="Phosphoenolpyruvate/pyruvate domain"/>
    <property type="match status" value="1"/>
</dbReference>
<evidence type="ECO:0000256" key="4">
    <source>
        <dbReference type="ARBA" id="ARBA00004496"/>
    </source>
</evidence>
<feature type="active site" description="Tele-phosphohistidine intermediate" evidence="18">
    <location>
        <position position="195"/>
    </location>
</feature>
<dbReference type="PRINTS" id="PR01736">
    <property type="entry name" value="PHPHTRNFRASE"/>
</dbReference>
<feature type="binding site" evidence="19">
    <location>
        <begin position="449"/>
        <end position="450"/>
    </location>
    <ligand>
        <name>phosphoenolpyruvate</name>
        <dbReference type="ChEBI" id="CHEBI:58702"/>
    </ligand>
</feature>
<comment type="caution">
    <text evidence="24">The sequence shown here is derived from an EMBL/GenBank/DDBJ whole genome shotgun (WGS) entry which is preliminary data.</text>
</comment>
<dbReference type="SUPFAM" id="SSF47831">
    <property type="entry name" value="Enzyme I of the PEP:sugar phosphotransferase system HPr-binding (sub)domain"/>
    <property type="match status" value="1"/>
</dbReference>
<feature type="binding site" evidence="19">
    <location>
        <position position="334"/>
    </location>
    <ligand>
        <name>phosphoenolpyruvate</name>
        <dbReference type="ChEBI" id="CHEBI:58702"/>
    </ligand>
</feature>
<dbReference type="InterPro" id="IPR006318">
    <property type="entry name" value="PTS_EI-like"/>
</dbReference>
<dbReference type="GO" id="GO:0016301">
    <property type="term" value="F:kinase activity"/>
    <property type="evidence" value="ECO:0007669"/>
    <property type="project" value="UniProtKB-KW"/>
</dbReference>
<dbReference type="GO" id="GO:0046872">
    <property type="term" value="F:metal ion binding"/>
    <property type="evidence" value="ECO:0007669"/>
    <property type="project" value="UniProtKB-KW"/>
</dbReference>
<dbReference type="InterPro" id="IPR040442">
    <property type="entry name" value="Pyrv_kinase-like_dom_sf"/>
</dbReference>
<comment type="subcellular location">
    <subcellularLocation>
        <location evidence="4 17">Cytoplasm</location>
    </subcellularLocation>
</comment>
<reference evidence="24" key="1">
    <citation type="submission" date="2022-11" db="EMBL/GenBank/DDBJ databases">
        <title>Corynebacterium sp. isolated from Penguins.</title>
        <authorList>
            <person name="Sedlar K."/>
            <person name="Svec P."/>
        </authorList>
    </citation>
    <scope>NUCLEOTIDE SEQUENCE</scope>
    <source>
        <strain evidence="24">P7374</strain>
    </source>
</reference>
<protein>
    <recommendedName>
        <fullName evidence="7 17">Phosphoenolpyruvate-protein phosphotransferase</fullName>
        <ecNumber evidence="6 17">2.7.3.9</ecNumber>
    </recommendedName>
    <alternativeName>
        <fullName evidence="16 17">Phosphotransferase system, enzyme I</fullName>
    </alternativeName>
</protein>
<comment type="cofactor">
    <cofactor evidence="2 17 20">
        <name>Mg(2+)</name>
        <dbReference type="ChEBI" id="CHEBI:18420"/>
    </cofactor>
</comment>
<gene>
    <name evidence="24" type="primary">ptsP</name>
    <name evidence="24" type="ORF">OS129_01810</name>
</gene>
<keyword evidence="13 17" id="KW-0479">Metal-binding</keyword>
<comment type="catalytic activity">
    <reaction evidence="1 17">
        <text>L-histidyl-[protein] + phosphoenolpyruvate = N(pros)-phospho-L-histidyl-[protein] + pyruvate</text>
        <dbReference type="Rhea" id="RHEA:23880"/>
        <dbReference type="Rhea" id="RHEA-COMP:9745"/>
        <dbReference type="Rhea" id="RHEA-COMP:9746"/>
        <dbReference type="ChEBI" id="CHEBI:15361"/>
        <dbReference type="ChEBI" id="CHEBI:29979"/>
        <dbReference type="ChEBI" id="CHEBI:58702"/>
        <dbReference type="ChEBI" id="CHEBI:64837"/>
        <dbReference type="EC" id="2.7.3.9"/>
    </reaction>
</comment>
<keyword evidence="15 17" id="KW-0460">Magnesium</keyword>
<evidence type="ECO:0000313" key="24">
    <source>
        <dbReference type="EMBL" id="MCX7467621.1"/>
    </source>
</evidence>
<accession>A0A9Q4C600</accession>
<dbReference type="InterPro" id="IPR008731">
    <property type="entry name" value="PTS_EIN"/>
</dbReference>
<dbReference type="Gene3D" id="1.10.274.10">
    <property type="entry name" value="PtsI, HPr-binding domain"/>
    <property type="match status" value="1"/>
</dbReference>
<dbReference type="PANTHER" id="PTHR46244">
    <property type="entry name" value="PHOSPHOENOLPYRUVATE-PROTEIN PHOSPHOTRANSFERASE"/>
    <property type="match status" value="1"/>
</dbReference>
<dbReference type="GO" id="GO:0009401">
    <property type="term" value="P:phosphoenolpyruvate-dependent sugar phosphotransferase system"/>
    <property type="evidence" value="ECO:0007669"/>
    <property type="project" value="UniProtKB-KW"/>
</dbReference>
<evidence type="ECO:0000313" key="25">
    <source>
        <dbReference type="Proteomes" id="UP001071478"/>
    </source>
</evidence>
<dbReference type="PROSITE" id="PS00742">
    <property type="entry name" value="PEP_ENZYMES_2"/>
    <property type="match status" value="1"/>
</dbReference>
<feature type="binding site" evidence="20">
    <location>
        <position position="450"/>
    </location>
    <ligand>
        <name>Mg(2+)</name>
        <dbReference type="ChEBI" id="CHEBI:18420"/>
    </ligand>
</feature>
<evidence type="ECO:0000256" key="5">
    <source>
        <dbReference type="ARBA" id="ARBA00007837"/>
    </source>
</evidence>
<dbReference type="Gene3D" id="3.50.30.10">
    <property type="entry name" value="Phosphohistidine domain"/>
    <property type="match status" value="1"/>
</dbReference>
<evidence type="ECO:0000256" key="13">
    <source>
        <dbReference type="ARBA" id="ARBA00022723"/>
    </source>
</evidence>
<evidence type="ECO:0000256" key="7">
    <source>
        <dbReference type="ARBA" id="ARBA00016544"/>
    </source>
</evidence>
<evidence type="ECO:0000256" key="19">
    <source>
        <dbReference type="PIRSR" id="PIRSR000732-2"/>
    </source>
</evidence>
<evidence type="ECO:0000259" key="21">
    <source>
        <dbReference type="Pfam" id="PF00391"/>
    </source>
</evidence>
<dbReference type="InterPro" id="IPR036618">
    <property type="entry name" value="PtsI_HPr-bd_sf"/>
</dbReference>
<dbReference type="EMBL" id="JAPMKU010000001">
    <property type="protein sequence ID" value="MCX7467621.1"/>
    <property type="molecule type" value="Genomic_DNA"/>
</dbReference>
<name>A0A9Q4C600_9CORY</name>
<keyword evidence="11 17" id="KW-0808">Transferase</keyword>
<evidence type="ECO:0000256" key="6">
    <source>
        <dbReference type="ARBA" id="ARBA00012232"/>
    </source>
</evidence>
<dbReference type="Proteomes" id="UP001071478">
    <property type="component" value="Unassembled WGS sequence"/>
</dbReference>
<evidence type="ECO:0000256" key="1">
    <source>
        <dbReference type="ARBA" id="ARBA00000683"/>
    </source>
</evidence>
<dbReference type="PANTHER" id="PTHR46244:SF3">
    <property type="entry name" value="PHOSPHOENOLPYRUVATE-PROTEIN PHOSPHOTRANSFERASE"/>
    <property type="match status" value="1"/>
</dbReference>
<evidence type="ECO:0000256" key="20">
    <source>
        <dbReference type="PIRSR" id="PIRSR000732-3"/>
    </source>
</evidence>
<dbReference type="InterPro" id="IPR000121">
    <property type="entry name" value="PEP_util_C"/>
</dbReference>
<dbReference type="PROSITE" id="PS00370">
    <property type="entry name" value="PEP_ENZYMES_PHOS_SITE"/>
    <property type="match status" value="1"/>
</dbReference>
<dbReference type="GO" id="GO:0008965">
    <property type="term" value="F:phosphoenolpyruvate-protein phosphotransferase activity"/>
    <property type="evidence" value="ECO:0007669"/>
    <property type="project" value="UniProtKB-EC"/>
</dbReference>
<evidence type="ECO:0000256" key="12">
    <source>
        <dbReference type="ARBA" id="ARBA00022683"/>
    </source>
</evidence>
<evidence type="ECO:0000256" key="11">
    <source>
        <dbReference type="ARBA" id="ARBA00022679"/>
    </source>
</evidence>
<feature type="active site" description="Proton donor" evidence="18">
    <location>
        <position position="497"/>
    </location>
</feature>
<organism evidence="24 25">
    <name type="scientific">Corynebacterium pygosceleis</name>
    <dbReference type="NCBI Taxonomy" id="2800406"/>
    <lineage>
        <taxon>Bacteria</taxon>
        <taxon>Bacillati</taxon>
        <taxon>Actinomycetota</taxon>
        <taxon>Actinomycetes</taxon>
        <taxon>Mycobacteriales</taxon>
        <taxon>Corynebacteriaceae</taxon>
        <taxon>Corynebacterium</taxon>
    </lineage>
</organism>
<dbReference type="InterPro" id="IPR050499">
    <property type="entry name" value="PEP-utilizing_PTS_enzyme"/>
</dbReference>
<keyword evidence="12 17" id="KW-0598">Phosphotransferase system</keyword>
<dbReference type="InterPro" id="IPR015813">
    <property type="entry name" value="Pyrv/PenolPyrv_kinase-like_dom"/>
</dbReference>
<evidence type="ECO:0000256" key="16">
    <source>
        <dbReference type="ARBA" id="ARBA00033235"/>
    </source>
</evidence>
<feature type="binding site" evidence="19">
    <location>
        <position position="460"/>
    </location>
    <ligand>
        <name>phosphoenolpyruvate</name>
        <dbReference type="ChEBI" id="CHEBI:58702"/>
    </ligand>
</feature>
<evidence type="ECO:0000256" key="15">
    <source>
        <dbReference type="ARBA" id="ARBA00022842"/>
    </source>
</evidence>
<dbReference type="SUPFAM" id="SSF52009">
    <property type="entry name" value="Phosphohistidine domain"/>
    <property type="match status" value="1"/>
</dbReference>
<evidence type="ECO:0000259" key="22">
    <source>
        <dbReference type="Pfam" id="PF02896"/>
    </source>
</evidence>
<evidence type="ECO:0000256" key="18">
    <source>
        <dbReference type="PIRSR" id="PIRSR000732-1"/>
    </source>
</evidence>
<evidence type="ECO:0000256" key="2">
    <source>
        <dbReference type="ARBA" id="ARBA00001946"/>
    </source>
</evidence>
<dbReference type="PIRSF" id="PIRSF000732">
    <property type="entry name" value="PTS_enzyme_I"/>
    <property type="match status" value="1"/>
</dbReference>
<keyword evidence="10 17" id="KW-0762">Sugar transport</keyword>
<feature type="domain" description="PEP-utilising enzyme C-terminal" evidence="22">
    <location>
        <begin position="261"/>
        <end position="536"/>
    </location>
</feature>
<dbReference type="InterPro" id="IPR024692">
    <property type="entry name" value="PTS_EI"/>
</dbReference>
<keyword evidence="8 17" id="KW-0813">Transport</keyword>
<dbReference type="GO" id="GO:0005737">
    <property type="term" value="C:cytoplasm"/>
    <property type="evidence" value="ECO:0007669"/>
    <property type="project" value="UniProtKB-SubCell"/>
</dbReference>
<dbReference type="InterPro" id="IPR036637">
    <property type="entry name" value="Phosphohistidine_dom_sf"/>
</dbReference>
<evidence type="ECO:0000256" key="14">
    <source>
        <dbReference type="ARBA" id="ARBA00022777"/>
    </source>
</evidence>
<keyword evidence="14 17" id="KW-0418">Kinase</keyword>
<feature type="binding site" evidence="20">
    <location>
        <position position="426"/>
    </location>
    <ligand>
        <name>Mg(2+)</name>
        <dbReference type="ChEBI" id="CHEBI:18420"/>
    </ligand>
</feature>
<evidence type="ECO:0000256" key="3">
    <source>
        <dbReference type="ARBA" id="ARBA00002728"/>
    </source>
</evidence>
<dbReference type="AlphaFoldDB" id="A0A9Q4C600"/>
<dbReference type="NCBIfam" id="TIGR01417">
    <property type="entry name" value="PTS_I_fam"/>
    <property type="match status" value="1"/>
</dbReference>
<dbReference type="Pfam" id="PF00391">
    <property type="entry name" value="PEP-utilizers"/>
    <property type="match status" value="1"/>
</dbReference>
<dbReference type="EC" id="2.7.3.9" evidence="6 17"/>
<feature type="binding site" evidence="19">
    <location>
        <position position="298"/>
    </location>
    <ligand>
        <name>phosphoenolpyruvate</name>
        <dbReference type="ChEBI" id="CHEBI:58702"/>
    </ligand>
</feature>
<evidence type="ECO:0000256" key="10">
    <source>
        <dbReference type="ARBA" id="ARBA00022597"/>
    </source>
</evidence>
<feature type="domain" description="PEP-utilising enzyme mobile" evidence="21">
    <location>
        <begin position="161"/>
        <end position="231"/>
    </location>
</feature>
<dbReference type="Gene3D" id="3.20.20.60">
    <property type="entry name" value="Phosphoenolpyruvate-binding domains"/>
    <property type="match status" value="1"/>
</dbReference>
<dbReference type="RefSeq" id="WP_200255268.1">
    <property type="nucleotide sequence ID" value="NZ_JAENIQ020000002.1"/>
</dbReference>
<dbReference type="Pfam" id="PF02896">
    <property type="entry name" value="PEP-utilizers_C"/>
    <property type="match status" value="1"/>
</dbReference>
<sequence>MDNVPHDTKDTVLHGTAVVPGIRYAEAVWIKPRPTLPQAGAQVGEEQRDAEYERFVAAADTVADRLAARGERAVGAASEVLNATAGLVRDRGWRKAVKKNTTAGHPADYAVVAATTKFISMFEAAGGIMAERVTDLRDIRDRTIAEIRGEDEPGLPEVDGEVVLFADDLSPADTAALDTSLFTALVTELGGPTSHTAIIARQLNVPCIVAVGSDLNKIAAGEMVLVDGGAGSIEIGADPEDAKRQVAESKALAEKVALWRGPAQTSDGHRVQLLANVQDGKAAATAAETEAEGIGLFRTEMCFLSATSEPSVEEQAAVYTKVLEAFPDSKVVVRSLDAGSDKPVAFATLADEMNPALGVRGLRIARANEGLLIRQLDAIAKAAKDLGRGDDVPTWVMAPMVATAREAKWFAGLCAERGLTAGAMIEVPAAALMADKIMPHLDFVSIGTNDLTQYAMAADRMSPQLAYLTDPWQPAVLRLIKMTCEEGRKTGTPVGVCGEAAADPLLACVLTGLGVNSLSAASTALAGVGAQLAEVDLDTCVRAAEAALDAEGATAAREAVRAIIPLPEA</sequence>
<evidence type="ECO:0000256" key="17">
    <source>
        <dbReference type="PIRNR" id="PIRNR000732"/>
    </source>
</evidence>
<dbReference type="InterPro" id="IPR008279">
    <property type="entry name" value="PEP-util_enz_mobile_dom"/>
</dbReference>
<comment type="function">
    <text evidence="3 17">General (non sugar-specific) component of the phosphoenolpyruvate-dependent sugar phosphotransferase system (sugar PTS). This major carbohydrate active-transport system catalyzes the phosphorylation of incoming sugar substrates concomitantly with their translocation across the cell membrane. Enzyme I transfers the phosphoryl group from phosphoenolpyruvate (PEP) to the phosphoryl carrier protein (HPr).</text>
</comment>
<comment type="similarity">
    <text evidence="5 17">Belongs to the PEP-utilizing enzyme family.</text>
</comment>
<evidence type="ECO:0000256" key="8">
    <source>
        <dbReference type="ARBA" id="ARBA00022448"/>
    </source>
</evidence>
<proteinExistence type="inferred from homology"/>
<keyword evidence="9 17" id="KW-0963">Cytoplasm</keyword>
<dbReference type="InterPro" id="IPR018274">
    <property type="entry name" value="PEP_util_AS"/>
</dbReference>
<dbReference type="InterPro" id="IPR023151">
    <property type="entry name" value="PEP_util_CS"/>
</dbReference>
<evidence type="ECO:0000256" key="9">
    <source>
        <dbReference type="ARBA" id="ARBA00022490"/>
    </source>
</evidence>
<feature type="domain" description="Phosphotransferase system enzyme I N-terminal" evidence="23">
    <location>
        <begin position="14"/>
        <end position="132"/>
    </location>
</feature>